<protein>
    <recommendedName>
        <fullName evidence="3">Flagellar basal-body/hook protein C-terminal domain-containing protein</fullName>
    </recommendedName>
</protein>
<evidence type="ECO:0000313" key="5">
    <source>
        <dbReference type="Proteomes" id="UP000253782"/>
    </source>
</evidence>
<keyword evidence="5" id="KW-1185">Reference proteome</keyword>
<feature type="domain" description="Flagellar basal-body/hook protein C-terminal" evidence="3">
    <location>
        <begin position="92"/>
        <end position="136"/>
    </location>
</feature>
<evidence type="ECO:0000256" key="1">
    <source>
        <dbReference type="ARBA" id="ARBA00009677"/>
    </source>
</evidence>
<feature type="region of interest" description="Disordered" evidence="2">
    <location>
        <begin position="63"/>
        <end position="92"/>
    </location>
</feature>
<feature type="compositionally biased region" description="Basic and acidic residues" evidence="2">
    <location>
        <begin position="76"/>
        <end position="85"/>
    </location>
</feature>
<dbReference type="RefSeq" id="WP_114845766.1">
    <property type="nucleotide sequence ID" value="NZ_JBHSPE010000020.1"/>
</dbReference>
<evidence type="ECO:0000313" key="4">
    <source>
        <dbReference type="EMBL" id="RDD81423.1"/>
    </source>
</evidence>
<comment type="similarity">
    <text evidence="1">Belongs to the flagella basal body rod proteins family.</text>
</comment>
<name>A0A369UM52_9GAMM</name>
<comment type="caution">
    <text evidence="4">The sequence shown here is derived from an EMBL/GenBank/DDBJ whole genome shotgun (WGS) entry which is preliminary data.</text>
</comment>
<dbReference type="OrthoDB" id="9794148at2"/>
<evidence type="ECO:0000259" key="3">
    <source>
        <dbReference type="Pfam" id="PF06429"/>
    </source>
</evidence>
<dbReference type="Proteomes" id="UP000253782">
    <property type="component" value="Unassembled WGS sequence"/>
</dbReference>
<dbReference type="InterPro" id="IPR010930">
    <property type="entry name" value="Flg_bb/hook_C_dom"/>
</dbReference>
<accession>A0A369UM52</accession>
<dbReference type="EMBL" id="QQAH01000010">
    <property type="protein sequence ID" value="RDD81423.1"/>
    <property type="molecule type" value="Genomic_DNA"/>
</dbReference>
<gene>
    <name evidence="4" type="ORF">DVJ77_11970</name>
</gene>
<organism evidence="4 5">
    <name type="scientific">Dyella tabacisoli</name>
    <dbReference type="NCBI Taxonomy" id="2282381"/>
    <lineage>
        <taxon>Bacteria</taxon>
        <taxon>Pseudomonadati</taxon>
        <taxon>Pseudomonadota</taxon>
        <taxon>Gammaproteobacteria</taxon>
        <taxon>Lysobacterales</taxon>
        <taxon>Rhodanobacteraceae</taxon>
        <taxon>Dyella</taxon>
    </lineage>
</organism>
<proteinExistence type="inferred from homology"/>
<evidence type="ECO:0000256" key="2">
    <source>
        <dbReference type="SAM" id="MobiDB-lite"/>
    </source>
</evidence>
<reference evidence="4 5" key="1">
    <citation type="submission" date="2018-07" db="EMBL/GenBank/DDBJ databases">
        <title>Dyella tabacisoli L4-6T, whole genome shotgun sequence.</title>
        <authorList>
            <person name="Zhou X.-K."/>
            <person name="Li W.-J."/>
            <person name="Duan Y.-Q."/>
        </authorList>
    </citation>
    <scope>NUCLEOTIDE SEQUENCE [LARGE SCALE GENOMIC DNA]</scope>
    <source>
        <strain evidence="4 5">L4-6</strain>
    </source>
</reference>
<dbReference type="AlphaFoldDB" id="A0A369UM52"/>
<sequence>MVIDSIFTASRFGLQFERLRLEAASHNIAIANTPSAPGQTARLMHVAVPYAAGFDAAIGASSHGRQAQPALVETDATERKVRDPSDPLADTSGMVSYPKVDMVVEMGTLVEAGRAYEANVRAFNTLRSMSLRALDLGNGS</sequence>
<dbReference type="Pfam" id="PF06429">
    <property type="entry name" value="Flg_bbr_C"/>
    <property type="match status" value="1"/>
</dbReference>